<dbReference type="PROSITE" id="PS50157">
    <property type="entry name" value="ZINC_FINGER_C2H2_2"/>
    <property type="match status" value="2"/>
</dbReference>
<feature type="domain" description="C2H2-type" evidence="5">
    <location>
        <begin position="609"/>
        <end position="632"/>
    </location>
</feature>
<name>A0AAN9BW40_9CAEN</name>
<evidence type="ECO:0000259" key="5">
    <source>
        <dbReference type="PROSITE" id="PS50157"/>
    </source>
</evidence>
<feature type="compositionally biased region" description="Basic and acidic residues" evidence="4">
    <location>
        <begin position="311"/>
        <end position="352"/>
    </location>
</feature>
<feature type="domain" description="SET" evidence="6">
    <location>
        <begin position="1"/>
        <end position="104"/>
    </location>
</feature>
<evidence type="ECO:0000256" key="2">
    <source>
        <dbReference type="ARBA" id="ARBA00023242"/>
    </source>
</evidence>
<reference evidence="7 8" key="1">
    <citation type="submission" date="2024-02" db="EMBL/GenBank/DDBJ databases">
        <title>Chromosome-scale genome assembly of the rough periwinkle Littorina saxatilis.</title>
        <authorList>
            <person name="De Jode A."/>
            <person name="Faria R."/>
            <person name="Formenti G."/>
            <person name="Sims Y."/>
            <person name="Smith T.P."/>
            <person name="Tracey A."/>
            <person name="Wood J.M.D."/>
            <person name="Zagrodzka Z.B."/>
            <person name="Johannesson K."/>
            <person name="Butlin R.K."/>
            <person name="Leder E.H."/>
        </authorList>
    </citation>
    <scope>NUCLEOTIDE SEQUENCE [LARGE SCALE GENOMIC DNA]</scope>
    <source>
        <strain evidence="7">Snail1</strain>
        <tissue evidence="7">Muscle</tissue>
    </source>
</reference>
<dbReference type="Pfam" id="PF00096">
    <property type="entry name" value="zf-C2H2"/>
    <property type="match status" value="1"/>
</dbReference>
<keyword evidence="3" id="KW-0863">Zinc-finger</keyword>
<organism evidence="7 8">
    <name type="scientific">Littorina saxatilis</name>
    <dbReference type="NCBI Taxonomy" id="31220"/>
    <lineage>
        <taxon>Eukaryota</taxon>
        <taxon>Metazoa</taxon>
        <taxon>Spiralia</taxon>
        <taxon>Lophotrochozoa</taxon>
        <taxon>Mollusca</taxon>
        <taxon>Gastropoda</taxon>
        <taxon>Caenogastropoda</taxon>
        <taxon>Littorinimorpha</taxon>
        <taxon>Littorinoidea</taxon>
        <taxon>Littorinidae</taxon>
        <taxon>Littorina</taxon>
    </lineage>
</organism>
<dbReference type="EMBL" id="JBAMIC010000002">
    <property type="protein sequence ID" value="KAK7112927.1"/>
    <property type="molecule type" value="Genomic_DNA"/>
</dbReference>
<dbReference type="InterPro" id="IPR001214">
    <property type="entry name" value="SET_dom"/>
</dbReference>
<feature type="domain" description="C2H2-type" evidence="5">
    <location>
        <begin position="571"/>
        <end position="598"/>
    </location>
</feature>
<dbReference type="SUPFAM" id="SSF57667">
    <property type="entry name" value="beta-beta-alpha zinc fingers"/>
    <property type="match status" value="1"/>
</dbReference>
<dbReference type="InterPro" id="IPR013087">
    <property type="entry name" value="Znf_C2H2_type"/>
</dbReference>
<sequence length="632" mass="70160">MGVITVTDIDYGHIFGPFPSHVTPADPAYLIGMLTNDKRPEALMLKMDPAGRREGLRAVDWLPYIQPARDSEEQNMEAYLKEGQVYFRALRIIKAGEEMLVWYSKDFAQLLDIPELPRINDGDHYICPRCGDMFEFPYPLRAHIKFKCSYTLSELSPNRAFISPERNGFRESDIARAFRLRALNHLEASKIRSSTNTRESSAKDFHNGLDFSRTENGLDFSKRAHELDFSKSGSGPTDYSKSTHGLDFSKQENGLDATLGTEQFSKTQTVSDFSKPFPRYTESRTSLSPPMKRPSEDSSPFRQAPSPKIQRVLEPKAEMLSPTKDEHSRMLSKLDRSPRKTPPETDLKDSHSDVASAFRKVERSVTPEAERPASGGSSRTEENSSLSPVISSGGVSMSMSMPTPRPPPLHAPPIGSMSRLPVPSSSAAGLPTMPGPLMGMYMPRLPMVPPPFSLPGGPVSVHVHPINAHHPAFAAADQIPPGLLEMCRASIPSIGPLTESFANIRKGDGHGLGEFPGKGLFLGPGGERGGPIAMGTVPYLKSNNPMVEKILQSTSPALMTAPIQPINMSQNWCAKCNASFRMTSDLVYHMRSHHKREFDPMKRKREEKLKCTICNETFRERHHLTRHMSSHA</sequence>
<dbReference type="Gene3D" id="2.170.270.10">
    <property type="entry name" value="SET domain"/>
    <property type="match status" value="1"/>
</dbReference>
<dbReference type="GO" id="GO:0005634">
    <property type="term" value="C:nucleus"/>
    <property type="evidence" value="ECO:0007669"/>
    <property type="project" value="UniProtKB-SubCell"/>
</dbReference>
<dbReference type="AlphaFoldDB" id="A0AAN9BW40"/>
<comment type="subcellular location">
    <subcellularLocation>
        <location evidence="1">Nucleus</location>
    </subcellularLocation>
</comment>
<dbReference type="PANTHER" id="PTHR16516">
    <property type="entry name" value="AGAP007109-PA"/>
    <property type="match status" value="1"/>
</dbReference>
<dbReference type="InterPro" id="IPR036236">
    <property type="entry name" value="Znf_C2H2_sf"/>
</dbReference>
<proteinExistence type="predicted"/>
<dbReference type="Proteomes" id="UP001374579">
    <property type="component" value="Unassembled WGS sequence"/>
</dbReference>
<dbReference type="GO" id="GO:0006355">
    <property type="term" value="P:regulation of DNA-templated transcription"/>
    <property type="evidence" value="ECO:0007669"/>
    <property type="project" value="TreeGrafter"/>
</dbReference>
<dbReference type="SMART" id="SM00355">
    <property type="entry name" value="ZnF_C2H2"/>
    <property type="match status" value="3"/>
</dbReference>
<dbReference type="GO" id="GO:0008270">
    <property type="term" value="F:zinc ion binding"/>
    <property type="evidence" value="ECO:0007669"/>
    <property type="project" value="UniProtKB-KW"/>
</dbReference>
<comment type="caution">
    <text evidence="7">The sequence shown here is derived from an EMBL/GenBank/DDBJ whole genome shotgun (WGS) entry which is preliminary data.</text>
</comment>
<dbReference type="InterPro" id="IPR052296">
    <property type="entry name" value="TR-Histone_Methyltrans"/>
</dbReference>
<dbReference type="PANTHER" id="PTHR16516:SF4">
    <property type="entry name" value="C2H2-TYPE DOMAIN-CONTAINING PROTEIN"/>
    <property type="match status" value="1"/>
</dbReference>
<dbReference type="Pfam" id="PF21549">
    <property type="entry name" value="PRDM2_PR"/>
    <property type="match status" value="1"/>
</dbReference>
<feature type="compositionally biased region" description="Polar residues" evidence="4">
    <location>
        <begin position="260"/>
        <end position="272"/>
    </location>
</feature>
<feature type="compositionally biased region" description="Basic and acidic residues" evidence="4">
    <location>
        <begin position="359"/>
        <end position="371"/>
    </location>
</feature>
<evidence type="ECO:0000313" key="8">
    <source>
        <dbReference type="Proteomes" id="UP001374579"/>
    </source>
</evidence>
<keyword evidence="3" id="KW-0479">Metal-binding</keyword>
<evidence type="ECO:0000256" key="3">
    <source>
        <dbReference type="PROSITE-ProRule" id="PRU00042"/>
    </source>
</evidence>
<evidence type="ECO:0000259" key="6">
    <source>
        <dbReference type="PROSITE" id="PS50280"/>
    </source>
</evidence>
<gene>
    <name evidence="7" type="ORF">V1264_012301</name>
</gene>
<feature type="compositionally biased region" description="Polar residues" evidence="4">
    <location>
        <begin position="375"/>
        <end position="386"/>
    </location>
</feature>
<accession>A0AAN9BW40</accession>
<evidence type="ECO:0000256" key="1">
    <source>
        <dbReference type="ARBA" id="ARBA00004123"/>
    </source>
</evidence>
<dbReference type="SUPFAM" id="SSF82199">
    <property type="entry name" value="SET domain"/>
    <property type="match status" value="1"/>
</dbReference>
<evidence type="ECO:0000256" key="4">
    <source>
        <dbReference type="SAM" id="MobiDB-lite"/>
    </source>
</evidence>
<keyword evidence="8" id="KW-1185">Reference proteome</keyword>
<keyword evidence="2" id="KW-0539">Nucleus</keyword>
<dbReference type="PROSITE" id="PS50280">
    <property type="entry name" value="SET"/>
    <property type="match status" value="1"/>
</dbReference>
<feature type="compositionally biased region" description="Polar residues" evidence="4">
    <location>
        <begin position="231"/>
        <end position="243"/>
    </location>
</feature>
<evidence type="ECO:0000313" key="7">
    <source>
        <dbReference type="EMBL" id="KAK7112927.1"/>
    </source>
</evidence>
<protein>
    <recommendedName>
        <fullName evidence="9">PR domain zinc finger protein 8</fullName>
    </recommendedName>
</protein>
<dbReference type="Gene3D" id="3.30.160.60">
    <property type="entry name" value="Classic Zinc Finger"/>
    <property type="match status" value="1"/>
</dbReference>
<evidence type="ECO:0008006" key="9">
    <source>
        <dbReference type="Google" id="ProtNLM"/>
    </source>
</evidence>
<dbReference type="InterPro" id="IPR046341">
    <property type="entry name" value="SET_dom_sf"/>
</dbReference>
<dbReference type="PROSITE" id="PS00028">
    <property type="entry name" value="ZINC_FINGER_C2H2_1"/>
    <property type="match status" value="2"/>
</dbReference>
<keyword evidence="3" id="KW-0862">Zinc</keyword>
<feature type="compositionally biased region" description="Low complexity" evidence="4">
    <location>
        <begin position="387"/>
        <end position="402"/>
    </location>
</feature>
<feature type="region of interest" description="Disordered" evidence="4">
    <location>
        <begin position="229"/>
        <end position="428"/>
    </location>
</feature>